<evidence type="ECO:0000256" key="2">
    <source>
        <dbReference type="SAM" id="MobiDB-lite"/>
    </source>
</evidence>
<keyword evidence="3" id="KW-0472">Membrane</keyword>
<evidence type="ECO:0000256" key="3">
    <source>
        <dbReference type="SAM" id="Phobius"/>
    </source>
</evidence>
<feature type="compositionally biased region" description="Low complexity" evidence="2">
    <location>
        <begin position="598"/>
        <end position="607"/>
    </location>
</feature>
<dbReference type="PANTHER" id="PTHR34978:SF3">
    <property type="entry name" value="SLR0241 PROTEIN"/>
    <property type="match status" value="1"/>
</dbReference>
<feature type="compositionally biased region" description="Pro residues" evidence="2">
    <location>
        <begin position="588"/>
        <end position="597"/>
    </location>
</feature>
<dbReference type="Proteomes" id="UP000679725">
    <property type="component" value="Unassembled WGS sequence"/>
</dbReference>
<evidence type="ECO:0000313" key="6">
    <source>
        <dbReference type="Proteomes" id="UP000679725"/>
    </source>
</evidence>
<dbReference type="CDD" id="cd07341">
    <property type="entry name" value="M56_BlaR1_MecR1_like"/>
    <property type="match status" value="1"/>
</dbReference>
<keyword evidence="1" id="KW-0175">Coiled coil</keyword>
<protein>
    <recommendedName>
        <fullName evidence="4">Peptidase M56 domain-containing protein</fullName>
    </recommendedName>
</protein>
<keyword evidence="3" id="KW-0812">Transmembrane</keyword>
<reference evidence="5 6" key="1">
    <citation type="submission" date="2021-04" db="EMBL/GenBank/DDBJ databases">
        <authorList>
            <person name="Rodrigo-Torres L."/>
            <person name="Arahal R. D."/>
            <person name="Lucena T."/>
        </authorList>
    </citation>
    <scope>NUCLEOTIDE SEQUENCE [LARGE SCALE GENOMIC DNA]</scope>
    <source>
        <strain evidence="5 6">CECT 9623</strain>
    </source>
</reference>
<gene>
    <name evidence="5" type="ORF">DYBT9623_04849</name>
</gene>
<feature type="transmembrane region" description="Helical" evidence="3">
    <location>
        <begin position="182"/>
        <end position="206"/>
    </location>
</feature>
<sequence length="622" mass="69634">MKSISTFVSDSVISAFGWTLVHSLWQATALLIISLVAFYVLRKKSASIKYLAGVSLLFGQVVASIITFFYYHSKYSSPLPGLSNTVSLNKSNLNSLAQSGYEFPISLKIQFWLTSHLHELVVCWVIGAAMLLIRFLGGWLFTEKLRAQARVVMDKEWRARLGVIVAKMNIAKSVDFKETSKILTPIVIGTLSPVILVPIGFLSGFSTAQVEAILAHELAHIKRNDYLINLFQSFVEVIFFFHPAIWWLSDRIRAEREHCCDDIALAVCGDKMSLAHALVKVAEWQTAPRVAMAFASKKPLLLSRVQRVLGISPKTSRTNGSLPVLFFLITLAVSISVYAVAQKSEKPQEKKVVKQTAKKKAKQPLLVEVSGEIIQIPDEEIPEDIALHIEGLLEESAVLHLNSDSLERKMSEISRRMHAINSEMEPFLRRTEEIHLEMEKQNFEVERVERELEKIEWKKERALESRSELMEKRSSLLDRGNKTNQSKLTDTDLDKQLADYEQQIKVVEQTISELNTQISAARKSQFEAEMPNRKLEAEAEEVNAKIEELSQKLGAEAINMEKLEVAARPRSAGMSHGTGKIHNRRGLAPPPPPPPVPAKVAKPAKSPIAPPPPPAPPKKRGN</sequence>
<organism evidence="5 6">
    <name type="scientific">Dyadobacter linearis</name>
    <dbReference type="NCBI Taxonomy" id="2823330"/>
    <lineage>
        <taxon>Bacteria</taxon>
        <taxon>Pseudomonadati</taxon>
        <taxon>Bacteroidota</taxon>
        <taxon>Cytophagia</taxon>
        <taxon>Cytophagales</taxon>
        <taxon>Spirosomataceae</taxon>
        <taxon>Dyadobacter</taxon>
    </lineage>
</organism>
<accession>A0ABM8UXV4</accession>
<feature type="transmembrane region" description="Helical" evidence="3">
    <location>
        <begin position="50"/>
        <end position="71"/>
    </location>
</feature>
<dbReference type="RefSeq" id="WP_215236109.1">
    <property type="nucleotide sequence ID" value="NZ_CAJRAU010000009.1"/>
</dbReference>
<feature type="domain" description="Peptidase M56" evidence="4">
    <location>
        <begin position="23"/>
        <end position="287"/>
    </location>
</feature>
<evidence type="ECO:0000256" key="1">
    <source>
        <dbReference type="SAM" id="Coils"/>
    </source>
</evidence>
<keyword evidence="6" id="KW-1185">Reference proteome</keyword>
<dbReference type="InterPro" id="IPR008756">
    <property type="entry name" value="Peptidase_M56"/>
</dbReference>
<evidence type="ECO:0000313" key="5">
    <source>
        <dbReference type="EMBL" id="CAG5073655.1"/>
    </source>
</evidence>
<evidence type="ECO:0000259" key="4">
    <source>
        <dbReference type="Pfam" id="PF05569"/>
    </source>
</evidence>
<feature type="transmembrane region" description="Helical" evidence="3">
    <location>
        <begin position="226"/>
        <end position="248"/>
    </location>
</feature>
<dbReference type="Pfam" id="PF05569">
    <property type="entry name" value="Peptidase_M56"/>
    <property type="match status" value="1"/>
</dbReference>
<comment type="caution">
    <text evidence="5">The sequence shown here is derived from an EMBL/GenBank/DDBJ whole genome shotgun (WGS) entry which is preliminary data.</text>
</comment>
<feature type="coiled-coil region" evidence="1">
    <location>
        <begin position="497"/>
        <end position="566"/>
    </location>
</feature>
<name>A0ABM8UXV4_9BACT</name>
<feature type="transmembrane region" description="Helical" evidence="3">
    <location>
        <begin position="20"/>
        <end position="41"/>
    </location>
</feature>
<dbReference type="PANTHER" id="PTHR34978">
    <property type="entry name" value="POSSIBLE SENSOR-TRANSDUCER PROTEIN BLAR"/>
    <property type="match status" value="1"/>
</dbReference>
<dbReference type="InterPro" id="IPR052173">
    <property type="entry name" value="Beta-lactam_resp_regulator"/>
</dbReference>
<dbReference type="Gene3D" id="3.30.2010.10">
    <property type="entry name" value="Metalloproteases ('zincins'), catalytic domain"/>
    <property type="match status" value="1"/>
</dbReference>
<feature type="transmembrane region" description="Helical" evidence="3">
    <location>
        <begin position="121"/>
        <end position="141"/>
    </location>
</feature>
<feature type="transmembrane region" description="Helical" evidence="3">
    <location>
        <begin position="322"/>
        <end position="341"/>
    </location>
</feature>
<proteinExistence type="predicted"/>
<feature type="region of interest" description="Disordered" evidence="2">
    <location>
        <begin position="566"/>
        <end position="622"/>
    </location>
</feature>
<dbReference type="EMBL" id="CAJRAU010000009">
    <property type="protein sequence ID" value="CAG5073655.1"/>
    <property type="molecule type" value="Genomic_DNA"/>
</dbReference>
<keyword evidence="3" id="KW-1133">Transmembrane helix</keyword>
<feature type="coiled-coil region" evidence="1">
    <location>
        <begin position="403"/>
        <end position="472"/>
    </location>
</feature>